<evidence type="ECO:0000313" key="2">
    <source>
        <dbReference type="EMBL" id="MDO5987548.1"/>
    </source>
</evidence>
<reference evidence="2" key="1">
    <citation type="submission" date="2023-07" db="EMBL/GenBank/DDBJ databases">
        <title>Two novel species in the genus Flavivirga.</title>
        <authorList>
            <person name="Kwon K."/>
        </authorList>
    </citation>
    <scope>NUCLEOTIDE SEQUENCE</scope>
    <source>
        <strain evidence="2">KACC 14157</strain>
    </source>
</reference>
<feature type="chain" id="PRO_5046077314" evidence="1">
    <location>
        <begin position="25"/>
        <end position="161"/>
    </location>
</feature>
<evidence type="ECO:0000256" key="1">
    <source>
        <dbReference type="SAM" id="SignalP"/>
    </source>
</evidence>
<keyword evidence="1" id="KW-0732">Signal</keyword>
<accession>A0ABT8X1G9</accession>
<comment type="caution">
    <text evidence="2">The sequence shown here is derived from an EMBL/GenBank/DDBJ whole genome shotgun (WGS) entry which is preliminary data.</text>
</comment>
<evidence type="ECO:0000313" key="3">
    <source>
        <dbReference type="Proteomes" id="UP001176891"/>
    </source>
</evidence>
<organism evidence="2 3">
    <name type="scientific">Flavivirga amylovorans</name>
    <dbReference type="NCBI Taxonomy" id="870486"/>
    <lineage>
        <taxon>Bacteria</taxon>
        <taxon>Pseudomonadati</taxon>
        <taxon>Bacteroidota</taxon>
        <taxon>Flavobacteriia</taxon>
        <taxon>Flavobacteriales</taxon>
        <taxon>Flavobacteriaceae</taxon>
        <taxon>Flavivirga</taxon>
    </lineage>
</organism>
<sequence length="161" mass="18080">MKRKFIKKLIVLCVSIMMVLGLNAQSLVSAHWSLEKSITLIEPGQELELTFKVNLDDTWYIYATDQDPDLGPIPTSVTLEGQGFKLIGNPKPIKAKTKYDEVWEGDTRVITESGGGFIQRIKVLEPNPKIKATINYTVCSMETGQCVFGEQEFIIKLNQSK</sequence>
<gene>
    <name evidence="2" type="ORF">Q4Q39_09080</name>
</gene>
<feature type="signal peptide" evidence="1">
    <location>
        <begin position="1"/>
        <end position="24"/>
    </location>
</feature>
<name>A0ABT8X1G9_9FLAO</name>
<dbReference type="Proteomes" id="UP001176891">
    <property type="component" value="Unassembled WGS sequence"/>
</dbReference>
<proteinExistence type="predicted"/>
<dbReference type="EMBL" id="JAUOEM010000003">
    <property type="protein sequence ID" value="MDO5987548.1"/>
    <property type="molecule type" value="Genomic_DNA"/>
</dbReference>
<protein>
    <submittedName>
        <fullName evidence="2">Protein-disulfide reductase DsbD family protein</fullName>
    </submittedName>
</protein>
<keyword evidence="3" id="KW-1185">Reference proteome</keyword>
<dbReference type="RefSeq" id="WP_303282110.1">
    <property type="nucleotide sequence ID" value="NZ_BAABCZ010000010.1"/>
</dbReference>